<dbReference type="InterPro" id="IPR006076">
    <property type="entry name" value="FAD-dep_OxRdtase"/>
</dbReference>
<dbReference type="Pfam" id="PF01266">
    <property type="entry name" value="DAO"/>
    <property type="match status" value="1"/>
</dbReference>
<dbReference type="PANTHER" id="PTHR13847">
    <property type="entry name" value="SARCOSINE DEHYDROGENASE-RELATED"/>
    <property type="match status" value="1"/>
</dbReference>
<dbReference type="Gene3D" id="3.30.9.10">
    <property type="entry name" value="D-Amino Acid Oxidase, subunit A, domain 2"/>
    <property type="match status" value="1"/>
</dbReference>
<accession>A0A2W6Q9U9</accession>
<feature type="compositionally biased region" description="Basic and acidic residues" evidence="6">
    <location>
        <begin position="1"/>
        <end position="11"/>
    </location>
</feature>
<dbReference type="InterPro" id="IPR012727">
    <property type="entry name" value="Gly_oxidase_ThiO"/>
</dbReference>
<comment type="pathway">
    <text evidence="1">Cofactor biosynthesis; thiamine diphosphate biosynthesis.</text>
</comment>
<comment type="caution">
    <text evidence="8">The sequence shown here is derived from an EMBL/GenBank/DDBJ whole genome shotgun (WGS) entry which is preliminary data.</text>
</comment>
<gene>
    <name evidence="8" type="primary">thiO</name>
    <name evidence="8" type="ORF">DN757_18700</name>
</gene>
<dbReference type="SUPFAM" id="SSF51905">
    <property type="entry name" value="FAD/NAD(P)-binding domain"/>
    <property type="match status" value="1"/>
</dbReference>
<name>A0A2W6Q9U9_9BACL</name>
<dbReference type="Proteomes" id="UP000249204">
    <property type="component" value="Unassembled WGS sequence"/>
</dbReference>
<dbReference type="GO" id="GO:0005737">
    <property type="term" value="C:cytoplasm"/>
    <property type="evidence" value="ECO:0007669"/>
    <property type="project" value="TreeGrafter"/>
</dbReference>
<evidence type="ECO:0000256" key="6">
    <source>
        <dbReference type="SAM" id="MobiDB-lite"/>
    </source>
</evidence>
<dbReference type="UniPathway" id="UPA00060"/>
<evidence type="ECO:0000256" key="2">
    <source>
        <dbReference type="ARBA" id="ARBA00022977"/>
    </source>
</evidence>
<protein>
    <recommendedName>
        <fullName evidence="5">glycine oxidase</fullName>
        <ecNumber evidence="5">1.4.3.19</ecNumber>
    </recommendedName>
</protein>
<dbReference type="PANTHER" id="PTHR13847:SF289">
    <property type="entry name" value="GLYCINE OXIDASE"/>
    <property type="match status" value="1"/>
</dbReference>
<evidence type="ECO:0000313" key="8">
    <source>
        <dbReference type="EMBL" id="PZT54063.1"/>
    </source>
</evidence>
<dbReference type="SUPFAM" id="SSF54373">
    <property type="entry name" value="FAD-linked reductases, C-terminal domain"/>
    <property type="match status" value="1"/>
</dbReference>
<comment type="catalytic activity">
    <reaction evidence="4">
        <text>glycine + O2 + H2O = glyoxylate + H2O2 + NH4(+)</text>
        <dbReference type="Rhea" id="RHEA:11532"/>
        <dbReference type="ChEBI" id="CHEBI:15377"/>
        <dbReference type="ChEBI" id="CHEBI:15379"/>
        <dbReference type="ChEBI" id="CHEBI:16240"/>
        <dbReference type="ChEBI" id="CHEBI:28938"/>
        <dbReference type="ChEBI" id="CHEBI:36655"/>
        <dbReference type="ChEBI" id="CHEBI:57305"/>
        <dbReference type="EC" id="1.4.3.19"/>
    </reaction>
</comment>
<dbReference type="EMBL" id="QKWW01000055">
    <property type="protein sequence ID" value="PZT54063.1"/>
    <property type="molecule type" value="Genomic_DNA"/>
</dbReference>
<dbReference type="AlphaFoldDB" id="A0A2W6Q9U9"/>
<dbReference type="GO" id="GO:0009228">
    <property type="term" value="P:thiamine biosynthetic process"/>
    <property type="evidence" value="ECO:0007669"/>
    <property type="project" value="UniProtKB-KW"/>
</dbReference>
<feature type="domain" description="FAD dependent oxidoreductase" evidence="7">
    <location>
        <begin position="62"/>
        <end position="408"/>
    </location>
</feature>
<feature type="region of interest" description="Disordered" evidence="6">
    <location>
        <begin position="1"/>
        <end position="29"/>
    </location>
</feature>
<dbReference type="GO" id="GO:0009229">
    <property type="term" value="P:thiamine diphosphate biosynthetic process"/>
    <property type="evidence" value="ECO:0007669"/>
    <property type="project" value="UniProtKB-UniPathway"/>
</dbReference>
<dbReference type="GO" id="GO:0043799">
    <property type="term" value="F:glycine oxidase activity"/>
    <property type="evidence" value="ECO:0007669"/>
    <property type="project" value="UniProtKB-EC"/>
</dbReference>
<evidence type="ECO:0000259" key="7">
    <source>
        <dbReference type="Pfam" id="PF01266"/>
    </source>
</evidence>
<dbReference type="InterPro" id="IPR036188">
    <property type="entry name" value="FAD/NAD-bd_sf"/>
</dbReference>
<evidence type="ECO:0000256" key="1">
    <source>
        <dbReference type="ARBA" id="ARBA00004948"/>
    </source>
</evidence>
<evidence type="ECO:0000256" key="4">
    <source>
        <dbReference type="ARBA" id="ARBA00049872"/>
    </source>
</evidence>
<reference evidence="8 9" key="1">
    <citation type="submission" date="2018-06" db="EMBL/GenBank/DDBJ databases">
        <title>Isolation of heavy metals resistant Paenibacillus silvae NC2 from Gold-Copper mine in ZiJin, China.</title>
        <authorList>
            <person name="Xu J."/>
            <person name="Mazhar H.S."/>
            <person name="Rensing C."/>
        </authorList>
    </citation>
    <scope>NUCLEOTIDE SEQUENCE [LARGE SCALE GENOMIC DNA]</scope>
    <source>
        <strain evidence="8 9">NC2</strain>
    </source>
</reference>
<dbReference type="NCBIfam" id="TIGR02352">
    <property type="entry name" value="thiamin_ThiO"/>
    <property type="match status" value="1"/>
</dbReference>
<organism evidence="8 9">
    <name type="scientific">Paenibacillus silvae</name>
    <dbReference type="NCBI Taxonomy" id="1325358"/>
    <lineage>
        <taxon>Bacteria</taxon>
        <taxon>Bacillati</taxon>
        <taxon>Bacillota</taxon>
        <taxon>Bacilli</taxon>
        <taxon>Bacillales</taxon>
        <taxon>Paenibacillaceae</taxon>
        <taxon>Paenibacillus</taxon>
    </lineage>
</organism>
<keyword evidence="3 8" id="KW-0560">Oxidoreductase</keyword>
<dbReference type="Gene3D" id="3.50.50.60">
    <property type="entry name" value="FAD/NAD(P)-binding domain"/>
    <property type="match status" value="1"/>
</dbReference>
<evidence type="ECO:0000256" key="5">
    <source>
        <dbReference type="ARBA" id="ARBA00050018"/>
    </source>
</evidence>
<dbReference type="GO" id="GO:0050660">
    <property type="term" value="F:flavin adenine dinucleotide binding"/>
    <property type="evidence" value="ECO:0007669"/>
    <property type="project" value="InterPro"/>
</dbReference>
<evidence type="ECO:0000313" key="9">
    <source>
        <dbReference type="Proteomes" id="UP000249204"/>
    </source>
</evidence>
<sequence length="434" mass="47354">MFQNQGDEHMQKRGSVPPDQGSDDPSRLDACYASDETYESDTSYETANIPRSAASGKLHAETIIVGGGVIGCAIAYELTRRGHEVLLIEQNEIASGSSCAAAGMLAADSEDFTHPVIAQAALESRALLHSQKDQLSALSGMELGLRQSGFITPFRSYSELSRYKENRRSSSLTEQLWWDRNTLQREAGWLNRDTYGAYYRSLESEILPVSLTRAYVSSAHRMGARIWEGVKDIQLIVNQLGVQGIATPKGNVTCKHVIIAAGLNGETLLQQAGINLPSTPVKGEVAAIQFPADQTAYKPDRTLYAEDVYIVPKANGEVWIGATSWPGKKDHSVSAYSVQRLLGTASSWVPGIKEAHFLRAWAGVRPSTPDGLPYIGECENLPGLFTAYGHYRNGILLSAVTGRWIADMLEGKSAEDIGIEALSPNRLNRKEVVR</sequence>
<dbReference type="EC" id="1.4.3.19" evidence="5"/>
<keyword evidence="2" id="KW-0784">Thiamine biosynthesis</keyword>
<proteinExistence type="predicted"/>
<evidence type="ECO:0000256" key="3">
    <source>
        <dbReference type="ARBA" id="ARBA00023002"/>
    </source>
</evidence>